<sequence>MDNSILSTLPLELREAIYELTLCTHGPIRIDIFKEQPYLISPTSVQVLALTTTCKQIRAESERFFWTHNTFAIFPGTVHELATDAAFAVYPALVHELVTDAVFAAAVTSGQSTKKAAAIYAKCHAIWRRNLLNWVQTIGLGNLRRIWRIQLAIGPWRIGYLNHGGKHYLPPLIKAVVDILDLHRCGLFLGKERGLTMALQLVCNKSDYVDVEVPLSTDWDHVKEPFDNLSLDTMGIDDDVRLRYKIVFDALARLIWQSMQVEHLHPCT</sequence>
<reference evidence="1" key="1">
    <citation type="submission" date="2023-07" db="EMBL/GenBank/DDBJ databases">
        <title>Black Yeasts Isolated from many extreme environments.</title>
        <authorList>
            <person name="Coleine C."/>
            <person name="Stajich J.E."/>
            <person name="Selbmann L."/>
        </authorList>
    </citation>
    <scope>NUCLEOTIDE SEQUENCE</scope>
    <source>
        <strain evidence="1">CCFEE 5714</strain>
    </source>
</reference>
<keyword evidence="2" id="KW-1185">Reference proteome</keyword>
<dbReference type="Proteomes" id="UP001281147">
    <property type="component" value="Unassembled WGS sequence"/>
</dbReference>
<name>A0ACC3N261_9PEZI</name>
<evidence type="ECO:0000313" key="1">
    <source>
        <dbReference type="EMBL" id="KAK3708535.1"/>
    </source>
</evidence>
<comment type="caution">
    <text evidence="1">The sequence shown here is derived from an EMBL/GenBank/DDBJ whole genome shotgun (WGS) entry which is preliminary data.</text>
</comment>
<organism evidence="1 2">
    <name type="scientific">Vermiconidia calcicola</name>
    <dbReference type="NCBI Taxonomy" id="1690605"/>
    <lineage>
        <taxon>Eukaryota</taxon>
        <taxon>Fungi</taxon>
        <taxon>Dikarya</taxon>
        <taxon>Ascomycota</taxon>
        <taxon>Pezizomycotina</taxon>
        <taxon>Dothideomycetes</taxon>
        <taxon>Dothideomycetidae</taxon>
        <taxon>Mycosphaerellales</taxon>
        <taxon>Extremaceae</taxon>
        <taxon>Vermiconidia</taxon>
    </lineage>
</organism>
<gene>
    <name evidence="1" type="ORF">LTR37_011430</name>
</gene>
<protein>
    <submittedName>
        <fullName evidence="1">Uncharacterized protein</fullName>
    </submittedName>
</protein>
<accession>A0ACC3N261</accession>
<evidence type="ECO:0000313" key="2">
    <source>
        <dbReference type="Proteomes" id="UP001281147"/>
    </source>
</evidence>
<proteinExistence type="predicted"/>
<dbReference type="EMBL" id="JAUTXU010000100">
    <property type="protein sequence ID" value="KAK3708535.1"/>
    <property type="molecule type" value="Genomic_DNA"/>
</dbReference>